<name>A0A0F3N204_RICAM</name>
<reference evidence="1 2" key="1">
    <citation type="submission" date="2015-01" db="EMBL/GenBank/DDBJ databases">
        <title>Genome Sequencing of Rickettsiales.</title>
        <authorList>
            <person name="Daugherty S.C."/>
            <person name="Su Q."/>
            <person name="Abolude K."/>
            <person name="Beier-Sexton M."/>
            <person name="Carlyon J.A."/>
            <person name="Carter R."/>
            <person name="Day N.P."/>
            <person name="Dumler S.J."/>
            <person name="Dyachenko V."/>
            <person name="Godinez A."/>
            <person name="Kurtti T.J."/>
            <person name="Lichay M."/>
            <person name="Mullins K.E."/>
            <person name="Ott S."/>
            <person name="Pappas-Brown V."/>
            <person name="Paris D.H."/>
            <person name="Patel P."/>
            <person name="Richards A.L."/>
            <person name="Sadzewicz L."/>
            <person name="Sears K."/>
            <person name="Seidman D."/>
            <person name="Sengamalay N."/>
            <person name="Stenos J."/>
            <person name="Tallon L.J."/>
            <person name="Vincent G."/>
            <person name="Fraser C.M."/>
            <person name="Munderloh U."/>
            <person name="Dunning-Hotopp J.C."/>
        </authorList>
    </citation>
    <scope>NUCLEOTIDE SEQUENCE [LARGE SCALE GENOMIC DNA]</scope>
    <source>
        <strain evidence="1 2">Ac/Pa</strain>
    </source>
</reference>
<protein>
    <submittedName>
        <fullName evidence="1">Uncharacterized protein</fullName>
    </submittedName>
</protein>
<dbReference type="Proteomes" id="UP000033556">
    <property type="component" value="Unassembled WGS sequence"/>
</dbReference>
<evidence type="ECO:0000313" key="2">
    <source>
        <dbReference type="Proteomes" id="UP000033556"/>
    </source>
</evidence>
<proteinExistence type="predicted"/>
<gene>
    <name evidence="1" type="ORF">APHACPA_1105</name>
</gene>
<dbReference type="AlphaFoldDB" id="A0A0F3N204"/>
<comment type="caution">
    <text evidence="1">The sequence shown here is derived from an EMBL/GenBank/DDBJ whole genome shotgun (WGS) entry which is preliminary data.</text>
</comment>
<keyword evidence="2" id="KW-1185">Reference proteome</keyword>
<evidence type="ECO:0000313" key="1">
    <source>
        <dbReference type="EMBL" id="KJV62085.1"/>
    </source>
</evidence>
<dbReference type="EMBL" id="LANR01000001">
    <property type="protein sequence ID" value="KJV62085.1"/>
    <property type="molecule type" value="Genomic_DNA"/>
</dbReference>
<accession>A0A0F3N204</accession>
<organism evidence="1 2">
    <name type="scientific">Rickettsia amblyommatis str. Ac/Pa</name>
    <dbReference type="NCBI Taxonomy" id="1359164"/>
    <lineage>
        <taxon>Bacteria</taxon>
        <taxon>Pseudomonadati</taxon>
        <taxon>Pseudomonadota</taxon>
        <taxon>Alphaproteobacteria</taxon>
        <taxon>Rickettsiales</taxon>
        <taxon>Rickettsiaceae</taxon>
        <taxon>Rickettsieae</taxon>
        <taxon>Rickettsia</taxon>
        <taxon>spotted fever group</taxon>
    </lineage>
</organism>
<sequence length="67" mass="7910">MSYTAVALMSFPQKRESSSIVIPRLDRRTSKHSLLHKIPWSSHGMTIVKYNFFKLNEYTCIHTKHIF</sequence>